<evidence type="ECO:0000313" key="1">
    <source>
        <dbReference type="EMBL" id="QNR70383.1"/>
    </source>
</evidence>
<organism evidence="1 2">
    <name type="scientific">Paenibacillus peoriae</name>
    <dbReference type="NCBI Taxonomy" id="59893"/>
    <lineage>
        <taxon>Bacteria</taxon>
        <taxon>Bacillati</taxon>
        <taxon>Bacillota</taxon>
        <taxon>Bacilli</taxon>
        <taxon>Bacillales</taxon>
        <taxon>Paenibacillaceae</taxon>
        <taxon>Paenibacillus</taxon>
    </lineage>
</organism>
<dbReference type="RefSeq" id="WP_190299690.1">
    <property type="nucleotide sequence ID" value="NZ_CP061173.1"/>
</dbReference>
<protein>
    <submittedName>
        <fullName evidence="1">Uncharacterized protein</fullName>
    </submittedName>
</protein>
<keyword evidence="1" id="KW-0614">Plasmid</keyword>
<dbReference type="EMBL" id="CP061173">
    <property type="protein sequence ID" value="QNR70383.1"/>
    <property type="molecule type" value="Genomic_DNA"/>
</dbReference>
<dbReference type="Proteomes" id="UP000516384">
    <property type="component" value="Plasmid pPlas1"/>
</dbReference>
<reference evidence="1 2" key="1">
    <citation type="submission" date="2020-09" db="EMBL/GenBank/DDBJ databases">
        <title>Characterization of Paenibacillus peoriae strain ZF390 with broad-spectrum antimicrobial activity as a potential biocontrol agent.</title>
        <authorList>
            <person name="Li L."/>
            <person name="Zhao Y."/>
            <person name="Li B."/>
            <person name="Xie X."/>
        </authorList>
    </citation>
    <scope>NUCLEOTIDE SEQUENCE [LARGE SCALE GENOMIC DNA]</scope>
    <source>
        <strain evidence="1 2">ZF390</strain>
        <plasmid evidence="1 2">pPlas1</plasmid>
    </source>
</reference>
<sequence>MGSELRSSGFYLKTKEDFDKFKEEKEIKPVNFEMQVRNLIEAGEIIFAELDDGYMAIRRKKGYGLSKGKSELYICTFGEVPQTYRHRDVDSGIRQFSQLHKEGMNFFYVEGLR</sequence>
<geneLocation type="plasmid" evidence="1 2">
    <name>pPlas1</name>
</geneLocation>
<dbReference type="AlphaFoldDB" id="A0A7H0YH25"/>
<accession>A0A7H0YH25</accession>
<name>A0A7H0YH25_9BACL</name>
<gene>
    <name evidence="1" type="ORF">IAQ67_28940</name>
</gene>
<evidence type="ECO:0000313" key="2">
    <source>
        <dbReference type="Proteomes" id="UP000516384"/>
    </source>
</evidence>
<proteinExistence type="predicted"/>